<dbReference type="Proteomes" id="UP000242180">
    <property type="component" value="Unassembled WGS sequence"/>
</dbReference>
<dbReference type="InParanoid" id="A0A1X2GYZ2"/>
<evidence type="ECO:0000313" key="1">
    <source>
        <dbReference type="EMBL" id="ORY88531.1"/>
    </source>
</evidence>
<protein>
    <submittedName>
        <fullName evidence="1">Uncharacterized protein</fullName>
    </submittedName>
</protein>
<proteinExistence type="predicted"/>
<sequence>MQMRHKEVDIRFNDEPIAELASAKRRSQVLFPSLLLRRTAPFFTQEVYPRVTSRSTVGRKSLAPKKDSQMKWKRNTVSFLSIVAFASIEEQQPLKFVVTRPLRNDALDRTHTLATAFDLAHK</sequence>
<organism evidence="1 2">
    <name type="scientific">Syncephalastrum racemosum</name>
    <name type="common">Filamentous fungus</name>
    <dbReference type="NCBI Taxonomy" id="13706"/>
    <lineage>
        <taxon>Eukaryota</taxon>
        <taxon>Fungi</taxon>
        <taxon>Fungi incertae sedis</taxon>
        <taxon>Mucoromycota</taxon>
        <taxon>Mucoromycotina</taxon>
        <taxon>Mucoromycetes</taxon>
        <taxon>Mucorales</taxon>
        <taxon>Syncephalastraceae</taxon>
        <taxon>Syncephalastrum</taxon>
    </lineage>
</organism>
<keyword evidence="2" id="KW-1185">Reference proteome</keyword>
<reference evidence="1 2" key="1">
    <citation type="submission" date="2016-07" db="EMBL/GenBank/DDBJ databases">
        <title>Pervasive Adenine N6-methylation of Active Genes in Fungi.</title>
        <authorList>
            <consortium name="DOE Joint Genome Institute"/>
            <person name="Mondo S.J."/>
            <person name="Dannebaum R.O."/>
            <person name="Kuo R.C."/>
            <person name="Labutti K."/>
            <person name="Haridas S."/>
            <person name="Kuo A."/>
            <person name="Salamov A."/>
            <person name="Ahrendt S.R."/>
            <person name="Lipzen A."/>
            <person name="Sullivan W."/>
            <person name="Andreopoulos W.B."/>
            <person name="Clum A."/>
            <person name="Lindquist E."/>
            <person name="Daum C."/>
            <person name="Ramamoorthy G.K."/>
            <person name="Gryganskyi A."/>
            <person name="Culley D."/>
            <person name="Magnuson J.K."/>
            <person name="James T.Y."/>
            <person name="O'Malley M.A."/>
            <person name="Stajich J.E."/>
            <person name="Spatafora J.W."/>
            <person name="Visel A."/>
            <person name="Grigoriev I.V."/>
        </authorList>
    </citation>
    <scope>NUCLEOTIDE SEQUENCE [LARGE SCALE GENOMIC DNA]</scope>
    <source>
        <strain evidence="1 2">NRRL 2496</strain>
    </source>
</reference>
<accession>A0A1X2GYZ2</accession>
<gene>
    <name evidence="1" type="ORF">BCR43DRAFT_519490</name>
</gene>
<evidence type="ECO:0000313" key="2">
    <source>
        <dbReference type="Proteomes" id="UP000242180"/>
    </source>
</evidence>
<name>A0A1X2GYZ2_SYNRA</name>
<dbReference type="EMBL" id="MCGN01000033">
    <property type="protein sequence ID" value="ORY88531.1"/>
    <property type="molecule type" value="Genomic_DNA"/>
</dbReference>
<dbReference type="AlphaFoldDB" id="A0A1X2GYZ2"/>
<comment type="caution">
    <text evidence="1">The sequence shown here is derived from an EMBL/GenBank/DDBJ whole genome shotgun (WGS) entry which is preliminary data.</text>
</comment>